<feature type="domain" description="Core Histone H2A/H2B/H3" evidence="3">
    <location>
        <begin position="19"/>
        <end position="95"/>
    </location>
</feature>
<evidence type="ECO:0000313" key="4">
    <source>
        <dbReference type="Proteomes" id="UP000038045"/>
    </source>
</evidence>
<comment type="similarity">
    <text evidence="1">Belongs to the histone H2B family.</text>
</comment>
<dbReference type="SMART" id="SM00427">
    <property type="entry name" value="H2B"/>
    <property type="match status" value="1"/>
</dbReference>
<dbReference type="AlphaFoldDB" id="A0A0N4ZEA7"/>
<dbReference type="Gene3D" id="1.10.20.10">
    <property type="entry name" value="Histone, subunit A"/>
    <property type="match status" value="1"/>
</dbReference>
<dbReference type="FunFam" id="1.10.20.10:FF:000043">
    <property type="entry name" value="Histone H2B"/>
    <property type="match status" value="1"/>
</dbReference>
<dbReference type="InterPro" id="IPR009072">
    <property type="entry name" value="Histone-fold"/>
</dbReference>
<evidence type="ECO:0000256" key="1">
    <source>
        <dbReference type="ARBA" id="ARBA00006846"/>
    </source>
</evidence>
<dbReference type="InterPro" id="IPR000558">
    <property type="entry name" value="Histone_H2B"/>
</dbReference>
<feature type="compositionally biased region" description="Polar residues" evidence="2">
    <location>
        <begin position="1"/>
        <end position="15"/>
    </location>
</feature>
<organism evidence="4 5">
    <name type="scientific">Parastrongyloides trichosuri</name>
    <name type="common">Possum-specific nematode worm</name>
    <dbReference type="NCBI Taxonomy" id="131310"/>
    <lineage>
        <taxon>Eukaryota</taxon>
        <taxon>Metazoa</taxon>
        <taxon>Ecdysozoa</taxon>
        <taxon>Nematoda</taxon>
        <taxon>Chromadorea</taxon>
        <taxon>Rhabditida</taxon>
        <taxon>Tylenchina</taxon>
        <taxon>Panagrolaimomorpha</taxon>
        <taxon>Strongyloidoidea</taxon>
        <taxon>Strongyloididae</taxon>
        <taxon>Parastrongyloides</taxon>
    </lineage>
</organism>
<evidence type="ECO:0000256" key="2">
    <source>
        <dbReference type="SAM" id="MobiDB-lite"/>
    </source>
</evidence>
<dbReference type="STRING" id="131310.A0A0N4ZEA7"/>
<accession>A0A0N4ZEA7</accession>
<reference evidence="5" key="1">
    <citation type="submission" date="2017-02" db="UniProtKB">
        <authorList>
            <consortium name="WormBaseParasite"/>
        </authorList>
    </citation>
    <scope>IDENTIFICATION</scope>
</reference>
<dbReference type="SUPFAM" id="SSF47113">
    <property type="entry name" value="Histone-fold"/>
    <property type="match status" value="1"/>
</dbReference>
<dbReference type="GO" id="GO:0005634">
    <property type="term" value="C:nucleus"/>
    <property type="evidence" value="ECO:0007669"/>
    <property type="project" value="UniProtKB-ARBA"/>
</dbReference>
<evidence type="ECO:0000313" key="5">
    <source>
        <dbReference type="WBParaSite" id="PTRK_0000596100.1"/>
    </source>
</evidence>
<protein>
    <submittedName>
        <fullName evidence="5">Histone domain-containing protein</fullName>
    </submittedName>
</protein>
<dbReference type="PRINTS" id="PR00621">
    <property type="entry name" value="HISTONEH2B"/>
</dbReference>
<dbReference type="Pfam" id="PF00125">
    <property type="entry name" value="Histone"/>
    <property type="match status" value="1"/>
</dbReference>
<dbReference type="WBParaSite" id="PTRK_0000596100.1">
    <property type="protein sequence ID" value="PTRK_0000596100.1"/>
    <property type="gene ID" value="PTRK_0000596100"/>
</dbReference>
<feature type="region of interest" description="Disordered" evidence="2">
    <location>
        <begin position="1"/>
        <end position="27"/>
    </location>
</feature>
<dbReference type="CDD" id="cd22910">
    <property type="entry name" value="HFD_H2B"/>
    <property type="match status" value="1"/>
</dbReference>
<evidence type="ECO:0000259" key="3">
    <source>
        <dbReference type="Pfam" id="PF00125"/>
    </source>
</evidence>
<name>A0A0N4ZEA7_PARTI</name>
<keyword evidence="4" id="KW-1185">Reference proteome</keyword>
<dbReference type="GO" id="GO:0046982">
    <property type="term" value="F:protein heterodimerization activity"/>
    <property type="evidence" value="ECO:0007669"/>
    <property type="project" value="InterPro"/>
</dbReference>
<dbReference type="GO" id="GO:0000786">
    <property type="term" value="C:nucleosome"/>
    <property type="evidence" value="ECO:0007669"/>
    <property type="project" value="InterPro"/>
</dbReference>
<sequence length="122" mass="14375">MDQSGMQHSPLSSTSRPRRNAARRRRVNRDKKFNVYIYRVLKAMHQDIGITKKGMDVMNSFVLDMFERFANEASRLVRMRNRKTLKLRDFITASKLILEGELGNFAHSEGLLAITKYRYSYR</sequence>
<feature type="compositionally biased region" description="Basic residues" evidence="2">
    <location>
        <begin position="16"/>
        <end position="27"/>
    </location>
</feature>
<dbReference type="Proteomes" id="UP000038045">
    <property type="component" value="Unplaced"/>
</dbReference>
<dbReference type="GO" id="GO:0003677">
    <property type="term" value="F:DNA binding"/>
    <property type="evidence" value="ECO:0007669"/>
    <property type="project" value="InterPro"/>
</dbReference>
<dbReference type="GO" id="GO:0030527">
    <property type="term" value="F:structural constituent of chromatin"/>
    <property type="evidence" value="ECO:0007669"/>
    <property type="project" value="InterPro"/>
</dbReference>
<dbReference type="InterPro" id="IPR007125">
    <property type="entry name" value="H2A/H2B/H3"/>
</dbReference>
<dbReference type="PANTHER" id="PTHR23428">
    <property type="entry name" value="HISTONE H2B"/>
    <property type="match status" value="1"/>
</dbReference>
<proteinExistence type="inferred from homology"/>